<organism evidence="4 5">
    <name type="scientific">Humibacillus xanthopallidus</name>
    <dbReference type="NCBI Taxonomy" id="412689"/>
    <lineage>
        <taxon>Bacteria</taxon>
        <taxon>Bacillati</taxon>
        <taxon>Actinomycetota</taxon>
        <taxon>Actinomycetes</taxon>
        <taxon>Micrococcales</taxon>
        <taxon>Intrasporangiaceae</taxon>
        <taxon>Humibacillus</taxon>
    </lineage>
</organism>
<dbReference type="InterPro" id="IPR036779">
    <property type="entry name" value="LysM_dom_sf"/>
</dbReference>
<feature type="transmembrane region" description="Helical" evidence="2">
    <location>
        <begin position="68"/>
        <end position="93"/>
    </location>
</feature>
<dbReference type="RefSeq" id="WP_141845236.1">
    <property type="nucleotide sequence ID" value="NZ_VFPM01000003.1"/>
</dbReference>
<feature type="domain" description="LysM" evidence="3">
    <location>
        <begin position="338"/>
        <end position="394"/>
    </location>
</feature>
<evidence type="ECO:0000313" key="5">
    <source>
        <dbReference type="Proteomes" id="UP000316747"/>
    </source>
</evidence>
<feature type="region of interest" description="Disordered" evidence="1">
    <location>
        <begin position="157"/>
        <end position="198"/>
    </location>
</feature>
<keyword evidence="2" id="KW-0812">Transmembrane</keyword>
<gene>
    <name evidence="4" type="ORF">FBY41_3155</name>
</gene>
<accession>A0A543HHM0</accession>
<protein>
    <submittedName>
        <fullName evidence="4">LysM domain-containing protein</fullName>
    </submittedName>
</protein>
<keyword evidence="2" id="KW-0472">Membrane</keyword>
<feature type="transmembrane region" description="Helical" evidence="2">
    <location>
        <begin position="113"/>
        <end position="132"/>
    </location>
</feature>
<feature type="compositionally biased region" description="Basic and acidic residues" evidence="1">
    <location>
        <begin position="411"/>
        <end position="427"/>
    </location>
</feature>
<feature type="compositionally biased region" description="Polar residues" evidence="1">
    <location>
        <begin position="466"/>
        <end position="484"/>
    </location>
</feature>
<dbReference type="EMBL" id="VFPM01000003">
    <property type="protein sequence ID" value="TQM57820.1"/>
    <property type="molecule type" value="Genomic_DNA"/>
</dbReference>
<dbReference type="SMART" id="SM00257">
    <property type="entry name" value="LysM"/>
    <property type="match status" value="3"/>
</dbReference>
<feature type="compositionally biased region" description="Basic and acidic residues" evidence="1">
    <location>
        <begin position="1205"/>
        <end position="1214"/>
    </location>
</feature>
<dbReference type="InterPro" id="IPR052196">
    <property type="entry name" value="Bact_Kbp"/>
</dbReference>
<dbReference type="CDD" id="cd00118">
    <property type="entry name" value="LysM"/>
    <property type="match status" value="2"/>
</dbReference>
<feature type="region of interest" description="Disordered" evidence="1">
    <location>
        <begin position="398"/>
        <end position="490"/>
    </location>
</feature>
<dbReference type="PANTHER" id="PTHR34700">
    <property type="entry name" value="POTASSIUM BINDING PROTEIN KBP"/>
    <property type="match status" value="1"/>
</dbReference>
<feature type="compositionally biased region" description="Basic and acidic residues" evidence="1">
    <location>
        <begin position="1176"/>
        <end position="1198"/>
    </location>
</feature>
<sequence length="1214" mass="127793">MTLGTERGARLRARLIGLAAAAGLTAILLGLPAALLTVGADLIPDTIPSVPSMSRLWAALTSPDDGSLVLSVLTIVGWAAWLFLAGSIVLEVISRLRGVRAPRLPGLAMPQVAARNLVSAALLLFITAPVGAQPARAATIPRSPAVVTATVEIPAGAHAESNATPQEGRPAQVATGSGAATADKLTLGRPSQRGSAPPLLTHTVKRGESLWSIAEQRLGSGARFGEIAALNTEVLGDKPGFLTPGTLLVIPREATTDTVNTVTVEPGDTLSQIAQEQLGAAGRCPEIFDASKDTIQPDGAQLTDPDFIQPGWTLTMPPADGAATRAPESDQAADTGERTVTVRPGDTLSGIAKEELGSASRYPEIFNASTNTRQADGEQLRDLDLIRPGWILTIPPADEQATPQAPAEPAHSSERHVPLRSAPEHGIHPPPPASAEGSADAVGSTTTAAEGATPTTPLAPRPAESPTATSRSVPTATPGSSLEAPTTVDEQGEVPASWVLTGLTGAGALLAGSMLLSLRRRRTAQFRARRPGRTIATPEPALAPVEKTVIAVGGDSAPTVDYLDEMLRRLAAAHTRTGGAVPQLAAVELTKSTIRLHLISPAGIAAPWQGTPDQLHWTLPTGTPLDKVGPAVPDQPAPYPLLVTIGASDTGDPWLLNLEDLDVSITGDADFSRDLARYLLAEIACNPWSHGVRVDMIGVGAEVAAMNPDRLRVHAGGDPAADVFTDAIATLDRVHDLGDDDVATARAAQSGADAWPARLLILDTAADAAPVTPALTQLLELIHGHAGRTATSVVVCGERTNSSASSTDPTMEITVTSDGRVLLPAVGLDLVAVGLTPDEAQGCAVLLAQSEDLDDVPIPIPTTTDAGEGWRSWSNEAGALRNEHTLPRTVDEQSLGQPVTTVLDLADEEYLRDGATTREDLQALAPKVTAQVSDAVLAADPTLDADLAAWWSDDCRLPRLTLLGPVSARTRGTPLTKRKHYFTEMLTYLATRPHGATPAELADTFNITQAKARDYIRILRDWLGANPRTGDKHLPDARKAPAALARGVGVYQVVDVLVDADLFRRLRVRGEARGPEGIEDLDAALRLVQGQPFSSLKEDRWYWLVDGDRIDQHLLCAIVDVAHLVTTHSLRAGDLRRARLAAETAALAAPDEEIPRLDLAAVADAEGHHAEADRILRDDVLSRSDHEGAPPELNDRTKQVIAGKDWLERTRHAS</sequence>
<reference evidence="4 5" key="1">
    <citation type="submission" date="2019-06" db="EMBL/GenBank/DDBJ databases">
        <title>Genome sequencing of plant associated microbes to promote plant fitness in Sorghum bicolor and Oryza sativa.</title>
        <authorList>
            <person name="Coleman-Derr D."/>
        </authorList>
    </citation>
    <scope>NUCLEOTIDE SEQUENCE [LARGE SCALE GENOMIC DNA]</scope>
    <source>
        <strain evidence="4 5">KV-663</strain>
    </source>
</reference>
<evidence type="ECO:0000256" key="2">
    <source>
        <dbReference type="SAM" id="Phobius"/>
    </source>
</evidence>
<feature type="compositionally biased region" description="Low complexity" evidence="1">
    <location>
        <begin position="445"/>
        <end position="462"/>
    </location>
</feature>
<dbReference type="Pfam" id="PF01476">
    <property type="entry name" value="LysM"/>
    <property type="match status" value="3"/>
</dbReference>
<feature type="transmembrane region" description="Helical" evidence="2">
    <location>
        <begin position="15"/>
        <end position="35"/>
    </location>
</feature>
<evidence type="ECO:0000313" key="4">
    <source>
        <dbReference type="EMBL" id="TQM57820.1"/>
    </source>
</evidence>
<dbReference type="Gene3D" id="3.10.350.10">
    <property type="entry name" value="LysM domain"/>
    <property type="match status" value="3"/>
</dbReference>
<dbReference type="InterPro" id="IPR018392">
    <property type="entry name" value="LysM"/>
</dbReference>
<dbReference type="SUPFAM" id="SSF54106">
    <property type="entry name" value="LysM domain"/>
    <property type="match status" value="1"/>
</dbReference>
<evidence type="ECO:0000259" key="3">
    <source>
        <dbReference type="PROSITE" id="PS51782"/>
    </source>
</evidence>
<comment type="caution">
    <text evidence="4">The sequence shown here is derived from an EMBL/GenBank/DDBJ whole genome shotgun (WGS) entry which is preliminary data.</text>
</comment>
<dbReference type="AlphaFoldDB" id="A0A543HHM0"/>
<keyword evidence="5" id="KW-1185">Reference proteome</keyword>
<dbReference type="PANTHER" id="PTHR34700:SF4">
    <property type="entry name" value="PHAGE-LIKE ELEMENT PBSX PROTEIN XKDP"/>
    <property type="match status" value="1"/>
</dbReference>
<feature type="region of interest" description="Disordered" evidence="1">
    <location>
        <begin position="1176"/>
        <end position="1214"/>
    </location>
</feature>
<dbReference type="OrthoDB" id="8444614at2"/>
<evidence type="ECO:0000256" key="1">
    <source>
        <dbReference type="SAM" id="MobiDB-lite"/>
    </source>
</evidence>
<dbReference type="PROSITE" id="PS51782">
    <property type="entry name" value="LYSM"/>
    <property type="match status" value="2"/>
</dbReference>
<feature type="region of interest" description="Disordered" evidence="1">
    <location>
        <begin position="317"/>
        <end position="356"/>
    </location>
</feature>
<dbReference type="Proteomes" id="UP000316747">
    <property type="component" value="Unassembled WGS sequence"/>
</dbReference>
<proteinExistence type="predicted"/>
<name>A0A543HHM0_9MICO</name>
<feature type="domain" description="LysM" evidence="3">
    <location>
        <begin position="200"/>
        <end position="250"/>
    </location>
</feature>
<keyword evidence="2" id="KW-1133">Transmembrane helix</keyword>
<feature type="compositionally biased region" description="Low complexity" evidence="1">
    <location>
        <begin position="398"/>
        <end position="410"/>
    </location>
</feature>